<feature type="compositionally biased region" description="Basic and acidic residues" evidence="1">
    <location>
        <begin position="314"/>
        <end position="326"/>
    </location>
</feature>
<dbReference type="GO" id="GO:1902660">
    <property type="term" value="P:negative regulation of glucose mediated signaling pathway"/>
    <property type="evidence" value="ECO:0007669"/>
    <property type="project" value="TreeGrafter"/>
</dbReference>
<accession>A0A7R8APT3</accession>
<reference evidence="2" key="1">
    <citation type="submission" date="2021-01" db="EMBL/GenBank/DDBJ databases">
        <authorList>
            <consortium name="Aspergillus puulaauensis MK2 genome sequencing consortium"/>
            <person name="Kazuki M."/>
            <person name="Futagami T."/>
        </authorList>
    </citation>
    <scope>NUCLEOTIDE SEQUENCE</scope>
    <source>
        <strain evidence="2">MK2</strain>
    </source>
</reference>
<dbReference type="GO" id="GO:0006198">
    <property type="term" value="P:cAMP catabolic process"/>
    <property type="evidence" value="ECO:0007669"/>
    <property type="project" value="InterPro"/>
</dbReference>
<evidence type="ECO:0000313" key="3">
    <source>
        <dbReference type="Proteomes" id="UP000654913"/>
    </source>
</evidence>
<dbReference type="EMBL" id="AP024447">
    <property type="protein sequence ID" value="BCS26277.1"/>
    <property type="molecule type" value="Genomic_DNA"/>
</dbReference>
<name>A0A7R8APT3_9EURO</name>
<evidence type="ECO:0000256" key="1">
    <source>
        <dbReference type="SAM" id="MobiDB-lite"/>
    </source>
</evidence>
<feature type="compositionally biased region" description="Low complexity" evidence="1">
    <location>
        <begin position="349"/>
        <end position="363"/>
    </location>
</feature>
<proteinExistence type="predicted"/>
<feature type="compositionally biased region" description="Polar residues" evidence="1">
    <location>
        <begin position="1"/>
        <end position="11"/>
    </location>
</feature>
<dbReference type="SUPFAM" id="SSF56281">
    <property type="entry name" value="Metallo-hydrolase/oxidoreductase"/>
    <property type="match status" value="1"/>
</dbReference>
<feature type="compositionally biased region" description="Basic and acidic residues" evidence="1">
    <location>
        <begin position="19"/>
        <end position="34"/>
    </location>
</feature>
<dbReference type="CDD" id="cd07735">
    <property type="entry name" value="class_II_PDE_MBL-fold"/>
    <property type="match status" value="1"/>
</dbReference>
<dbReference type="Proteomes" id="UP000654913">
    <property type="component" value="Chromosome 5"/>
</dbReference>
<dbReference type="GeneID" id="64976282"/>
<dbReference type="OrthoDB" id="258495at2759"/>
<dbReference type="GO" id="GO:0047555">
    <property type="term" value="F:3',5'-cyclic-GMP phosphodiesterase activity"/>
    <property type="evidence" value="ECO:0007669"/>
    <property type="project" value="TreeGrafter"/>
</dbReference>
<dbReference type="PANTHER" id="PTHR28283">
    <property type="entry name" value="3',5'-CYCLIC-NUCLEOTIDE PHOSPHODIESTERASE 1"/>
    <property type="match status" value="1"/>
</dbReference>
<feature type="compositionally biased region" description="Basic residues" evidence="1">
    <location>
        <begin position="37"/>
        <end position="46"/>
    </location>
</feature>
<keyword evidence="3" id="KW-1185">Reference proteome</keyword>
<dbReference type="InterPro" id="IPR036866">
    <property type="entry name" value="RibonucZ/Hydroxyglut_hydro"/>
</dbReference>
<dbReference type="PRINTS" id="PR00388">
    <property type="entry name" value="PDIESTERASE2"/>
</dbReference>
<dbReference type="PANTHER" id="PTHR28283:SF1">
    <property type="entry name" value="3',5'-CYCLIC-NUCLEOTIDE PHOSPHODIESTERASE 1"/>
    <property type="match status" value="1"/>
</dbReference>
<dbReference type="GO" id="GO:0004115">
    <property type="term" value="F:3',5'-cyclic-AMP phosphodiesterase activity"/>
    <property type="evidence" value="ECO:0007669"/>
    <property type="project" value="InterPro"/>
</dbReference>
<reference evidence="2" key="2">
    <citation type="submission" date="2021-02" db="EMBL/GenBank/DDBJ databases">
        <title>Aspergillus puulaauensis MK2 genome sequence.</title>
        <authorList>
            <person name="Futagami T."/>
            <person name="Mori K."/>
            <person name="Kadooka C."/>
            <person name="Tanaka T."/>
        </authorList>
    </citation>
    <scope>NUCLEOTIDE SEQUENCE</scope>
    <source>
        <strain evidence="2">MK2</strain>
    </source>
</reference>
<sequence length="592" mass="64180">MNLGRNMTPSRRVSVGRDSAGKGRAGKDDRDTQATRRTSRQGRTKSTKSETPPDITNPNESEHRHSEDSKMAEIEPDGPVRAVDAGVGSSKLARVDSSDKRVKFCETKVNDCGKQNGKDRNALHVVVLGPTGGPREDRVTGLLVRSLATDWTSNSMIVVDAGVLLSGIIEALRECESEGGVLTSGPFVGLQLPHQSPEANGAYIFKKIIGSILITHSHLDHVSALAVNTPALTSENGPKTVAALPSVIHSLKTHIFNDSIWPNLSDEDGGVGFITYQRLVDGGNPMMGFGEERGYVQACDGLLARCLGVSHGRCKSDPSPDAELSRRSSNAWLLPAPDRRRQSQDATANGSLNVSSPSLNNPDSSFTSFESSAFFLRDQYTGAEIIIFGDVEPDSVSVNPRNQIVWEMAAPKVASGQLRAIFIECSFTNAVDDLYLFGHLCPRHLIQELDTLATLVAREKGMTYPAVIKRKREGSSDQIIGQPSPKWRAKDKGKGALSQGIKRATKLGDAESAPLIALDRQTIRREADVATEIPKAEKPLSGLSVYIIHVKEDLTDGPHPRETILEELNDLEKIMGLGCQFHTPVRGESIYL</sequence>
<dbReference type="RefSeq" id="XP_041558471.1">
    <property type="nucleotide sequence ID" value="XM_041706047.1"/>
</dbReference>
<protein>
    <submittedName>
        <fullName evidence="2">3',5'-cyclic-nucleotide phosphodiesterase pde1</fullName>
    </submittedName>
</protein>
<feature type="compositionally biased region" description="Basic and acidic residues" evidence="1">
    <location>
        <begin position="60"/>
        <end position="73"/>
    </location>
</feature>
<dbReference type="KEGG" id="apuu:APUU_50988S"/>
<feature type="region of interest" description="Disordered" evidence="1">
    <location>
        <begin position="1"/>
        <end position="84"/>
    </location>
</feature>
<dbReference type="AlphaFoldDB" id="A0A7R8APT3"/>
<dbReference type="InterPro" id="IPR000396">
    <property type="entry name" value="Pdiesterase2"/>
</dbReference>
<dbReference type="Pfam" id="PF02112">
    <property type="entry name" value="PDEase_II"/>
    <property type="match status" value="3"/>
</dbReference>
<feature type="region of interest" description="Disordered" evidence="1">
    <location>
        <begin position="313"/>
        <end position="363"/>
    </location>
</feature>
<gene>
    <name evidence="2" type="primary">PDE1</name>
    <name evidence="2" type="ORF">APUU_50988S</name>
</gene>
<organism evidence="2 3">
    <name type="scientific">Aspergillus puulaauensis</name>
    <dbReference type="NCBI Taxonomy" id="1220207"/>
    <lineage>
        <taxon>Eukaryota</taxon>
        <taxon>Fungi</taxon>
        <taxon>Dikarya</taxon>
        <taxon>Ascomycota</taxon>
        <taxon>Pezizomycotina</taxon>
        <taxon>Eurotiomycetes</taxon>
        <taxon>Eurotiomycetidae</taxon>
        <taxon>Eurotiales</taxon>
        <taxon>Aspergillaceae</taxon>
        <taxon>Aspergillus</taxon>
    </lineage>
</organism>
<evidence type="ECO:0000313" key="2">
    <source>
        <dbReference type="EMBL" id="BCS26277.1"/>
    </source>
</evidence>